<feature type="domain" description="HTH LytTR-type" evidence="3">
    <location>
        <begin position="140"/>
        <end position="242"/>
    </location>
</feature>
<dbReference type="InterPro" id="IPR001789">
    <property type="entry name" value="Sig_transdc_resp-reg_receiver"/>
</dbReference>
<feature type="domain" description="Response regulatory" evidence="2">
    <location>
        <begin position="2"/>
        <end position="113"/>
    </location>
</feature>
<keyword evidence="4" id="KW-0238">DNA-binding</keyword>
<dbReference type="SMART" id="SM00448">
    <property type="entry name" value="REC"/>
    <property type="match status" value="1"/>
</dbReference>
<dbReference type="InterPro" id="IPR007492">
    <property type="entry name" value="LytTR_DNA-bd_dom"/>
</dbReference>
<dbReference type="SMART" id="SM00850">
    <property type="entry name" value="LytTR"/>
    <property type="match status" value="1"/>
</dbReference>
<evidence type="ECO:0000313" key="4">
    <source>
        <dbReference type="EMBL" id="MFA9195717.1"/>
    </source>
</evidence>
<keyword evidence="1" id="KW-0597">Phosphoprotein</keyword>
<keyword evidence="5" id="KW-1185">Reference proteome</keyword>
<evidence type="ECO:0000313" key="5">
    <source>
        <dbReference type="Proteomes" id="UP001574170"/>
    </source>
</evidence>
<reference evidence="4 5" key="1">
    <citation type="submission" date="2024-04" db="EMBL/GenBank/DDBJ databases">
        <title>New Clade of Flavobacterium.</title>
        <authorList>
            <person name="Matos L."/>
            <person name="Proenca D.N."/>
            <person name="Fransisco R.M."/>
            <person name="Chung A.P."/>
            <person name="Maccario L."/>
            <person name="Sorensen S.J."/>
            <person name="Morais P.V."/>
        </authorList>
    </citation>
    <scope>NUCLEOTIDE SEQUENCE [LARGE SCALE GENOMIC DNA]</scope>
    <source>
        <strain evidence="4 5">FBOR7N2.3</strain>
    </source>
</reference>
<dbReference type="Proteomes" id="UP001574170">
    <property type="component" value="Unassembled WGS sequence"/>
</dbReference>
<evidence type="ECO:0000256" key="1">
    <source>
        <dbReference type="PROSITE-ProRule" id="PRU00169"/>
    </source>
</evidence>
<dbReference type="PROSITE" id="PS50930">
    <property type="entry name" value="HTH_LYTTR"/>
    <property type="match status" value="1"/>
</dbReference>
<dbReference type="InterPro" id="IPR011006">
    <property type="entry name" value="CheY-like_superfamily"/>
</dbReference>
<gene>
    <name evidence="4" type="ORF">AAGV33_14995</name>
</gene>
<comment type="caution">
    <text evidence="4">The sequence shown here is derived from an EMBL/GenBank/DDBJ whole genome shotgun (WGS) entry which is preliminary data.</text>
</comment>
<dbReference type="EMBL" id="JBCFQK010000029">
    <property type="protein sequence ID" value="MFA9195717.1"/>
    <property type="molecule type" value="Genomic_DNA"/>
</dbReference>
<dbReference type="PANTHER" id="PTHR37299:SF1">
    <property type="entry name" value="STAGE 0 SPORULATION PROTEIN A HOMOLOG"/>
    <property type="match status" value="1"/>
</dbReference>
<name>A0ABV4TNP2_9FLAO</name>
<sequence>MTTLIIEDEIPASRRLEQLLNKNGFVVFVILHSVKIAVEWLKNNNHPDLIFMDIKLRDNLCFKIFEEVDIKSKIIFTTAFDEFALKAFEYNSLDYLLKPIDEKKLEKLISKLSIFQSAFHNNEHLKNIKLQTQSDYKTSFLVSIGSVIRKVETKEIICFFSNNNTTYIFSNQNRLFPIDSSLEKLEKDLDINQFFRISRKLIINREYISAVKKEKIETEFLIENIDLKISRLKLKSFMNWYK</sequence>
<dbReference type="Pfam" id="PF00072">
    <property type="entry name" value="Response_reg"/>
    <property type="match status" value="1"/>
</dbReference>
<organism evidence="4 5">
    <name type="scientific">Flavobacterium magnesitis</name>
    <dbReference type="NCBI Taxonomy" id="3138077"/>
    <lineage>
        <taxon>Bacteria</taxon>
        <taxon>Pseudomonadati</taxon>
        <taxon>Bacteroidota</taxon>
        <taxon>Flavobacteriia</taxon>
        <taxon>Flavobacteriales</taxon>
        <taxon>Flavobacteriaceae</taxon>
        <taxon>Flavobacterium</taxon>
    </lineage>
</organism>
<dbReference type="PROSITE" id="PS50110">
    <property type="entry name" value="RESPONSE_REGULATORY"/>
    <property type="match status" value="1"/>
</dbReference>
<accession>A0ABV4TNP2</accession>
<dbReference type="Pfam" id="PF04397">
    <property type="entry name" value="LytTR"/>
    <property type="match status" value="1"/>
</dbReference>
<dbReference type="SUPFAM" id="SSF52172">
    <property type="entry name" value="CheY-like"/>
    <property type="match status" value="1"/>
</dbReference>
<dbReference type="GO" id="GO:0003677">
    <property type="term" value="F:DNA binding"/>
    <property type="evidence" value="ECO:0007669"/>
    <property type="project" value="UniProtKB-KW"/>
</dbReference>
<dbReference type="RefSeq" id="WP_373393075.1">
    <property type="nucleotide sequence ID" value="NZ_JBCFQK010000029.1"/>
</dbReference>
<dbReference type="Gene3D" id="2.40.50.1020">
    <property type="entry name" value="LytTr DNA-binding domain"/>
    <property type="match status" value="1"/>
</dbReference>
<dbReference type="PANTHER" id="PTHR37299">
    <property type="entry name" value="TRANSCRIPTIONAL REGULATOR-RELATED"/>
    <property type="match status" value="1"/>
</dbReference>
<dbReference type="InterPro" id="IPR046947">
    <property type="entry name" value="LytR-like"/>
</dbReference>
<feature type="modified residue" description="4-aspartylphosphate" evidence="1">
    <location>
        <position position="53"/>
    </location>
</feature>
<dbReference type="Gene3D" id="3.40.50.2300">
    <property type="match status" value="1"/>
</dbReference>
<evidence type="ECO:0000259" key="3">
    <source>
        <dbReference type="PROSITE" id="PS50930"/>
    </source>
</evidence>
<evidence type="ECO:0000259" key="2">
    <source>
        <dbReference type="PROSITE" id="PS50110"/>
    </source>
</evidence>
<protein>
    <submittedName>
        <fullName evidence="4">LytTR family DNA-binding domain-containing protein</fullName>
    </submittedName>
</protein>
<proteinExistence type="predicted"/>